<dbReference type="InterPro" id="IPR017871">
    <property type="entry name" value="ABC_transporter-like_CS"/>
</dbReference>
<dbReference type="InterPro" id="IPR003593">
    <property type="entry name" value="AAA+_ATPase"/>
</dbReference>
<keyword evidence="7" id="KW-1185">Reference proteome</keyword>
<protein>
    <submittedName>
        <fullName evidence="6">Nucleotide-binding protein ExpZ</fullName>
    </submittedName>
</protein>
<feature type="region of interest" description="Disordered" evidence="4">
    <location>
        <begin position="225"/>
        <end position="295"/>
    </location>
</feature>
<dbReference type="FunFam" id="3.40.50.300:FF:001320">
    <property type="entry name" value="Heme ABC transporter ATP-binding protein"/>
    <property type="match status" value="1"/>
</dbReference>
<keyword evidence="1" id="KW-0677">Repeat</keyword>
<dbReference type="CDD" id="cd03221">
    <property type="entry name" value="ABCF_EF-3"/>
    <property type="match status" value="1"/>
</dbReference>
<dbReference type="AlphaFoldDB" id="A0A7U7ELG3"/>
<evidence type="ECO:0000256" key="1">
    <source>
        <dbReference type="ARBA" id="ARBA00022737"/>
    </source>
</evidence>
<dbReference type="InterPro" id="IPR003439">
    <property type="entry name" value="ABC_transporter-like_ATP-bd"/>
</dbReference>
<dbReference type="GO" id="GO:0005524">
    <property type="term" value="F:ATP binding"/>
    <property type="evidence" value="ECO:0007669"/>
    <property type="project" value="UniProtKB-KW"/>
</dbReference>
<dbReference type="PANTHER" id="PTHR19211:SF6">
    <property type="entry name" value="BLL7188 PROTEIN"/>
    <property type="match status" value="1"/>
</dbReference>
<gene>
    <name evidence="6" type="primary">expZ</name>
    <name evidence="6" type="ORF">PSEWESI4_01448</name>
</gene>
<proteinExistence type="predicted"/>
<dbReference type="Gene3D" id="3.40.50.300">
    <property type="entry name" value="P-loop containing nucleotide triphosphate hydrolases"/>
    <property type="match status" value="2"/>
</dbReference>
<dbReference type="InterPro" id="IPR027417">
    <property type="entry name" value="P-loop_NTPase"/>
</dbReference>
<accession>A0A7U7ELG3</accession>
<dbReference type="PROSITE" id="PS00211">
    <property type="entry name" value="ABC_TRANSPORTER_1"/>
    <property type="match status" value="1"/>
</dbReference>
<sequence length="521" mass="57947">MTSPFTLALHGVGFQLPTGEQLFHDLDESLDERHTGLVGRNGVGKSVRARILAGELAPGAGRCLRQGRVHYLAQHPAARSVAELAGVQALLEALARIEAGGVEAMDFERLDGRWDIRQRLEAELAACGLGYLDTQTPITRLSGGERARVALLGAWLSDADLLILDEPSNHLDRASREALREQLQRWRRGLLLVSHDRLLLEDMQRILELSPDGLRSYAGGYSAYREARRSERDSAQRELQRRKLERERQEHRQASGRRQAREANQAKILVDRQKERSQVSIARQRSQHDERGDQLDAQVREAFAQLREDAEVVLNAPNCELPAQRDLLLEGLRLPFGSAAPLDLQLSGPRRVALDGPNGSGKSTLLKVLAGRLAPSAGTCEVKVRSAYLDQQLAGLRPERSVLQLLQERNRRDDLSSLRTRLARLGLPAARVDLPCGLLSGGERPKAALACELYADEPAQLLLLDEPDSHLDLPSLEALEQVLRQYRGALLVVSHDETFLASLALEFRLETGTGLWSWRPW</sequence>
<organism evidence="6 7">
    <name type="scientific">Zestomonas carbonaria</name>
    <dbReference type="NCBI Taxonomy" id="2762745"/>
    <lineage>
        <taxon>Bacteria</taxon>
        <taxon>Pseudomonadati</taxon>
        <taxon>Pseudomonadota</taxon>
        <taxon>Gammaproteobacteria</taxon>
        <taxon>Pseudomonadales</taxon>
        <taxon>Pseudomonadaceae</taxon>
        <taxon>Zestomonas</taxon>
    </lineage>
</organism>
<comment type="caution">
    <text evidence="6">The sequence shown here is derived from an EMBL/GenBank/DDBJ whole genome shotgun (WGS) entry which is preliminary data.</text>
</comment>
<dbReference type="PANTHER" id="PTHR19211">
    <property type="entry name" value="ATP-BINDING TRANSPORT PROTEIN-RELATED"/>
    <property type="match status" value="1"/>
</dbReference>
<reference evidence="6 7" key="1">
    <citation type="submission" date="2020-08" db="EMBL/GenBank/DDBJ databases">
        <authorList>
            <person name="Criscuolo A."/>
        </authorList>
    </citation>
    <scope>NUCLEOTIDE SEQUENCE [LARGE SCALE GENOMIC DNA]</scope>
    <source>
        <strain evidence="6">CIP111764</strain>
    </source>
</reference>
<evidence type="ECO:0000313" key="6">
    <source>
        <dbReference type="EMBL" id="CAD5107177.1"/>
    </source>
</evidence>
<dbReference type="Proteomes" id="UP000583387">
    <property type="component" value="Unassembled WGS sequence"/>
</dbReference>
<dbReference type="GO" id="GO:0016887">
    <property type="term" value="F:ATP hydrolysis activity"/>
    <property type="evidence" value="ECO:0007669"/>
    <property type="project" value="InterPro"/>
</dbReference>
<name>A0A7U7ELG3_9GAMM</name>
<dbReference type="EMBL" id="CAJFCI010000030">
    <property type="protein sequence ID" value="CAD5107177.1"/>
    <property type="molecule type" value="Genomic_DNA"/>
</dbReference>
<evidence type="ECO:0000256" key="4">
    <source>
        <dbReference type="SAM" id="MobiDB-lite"/>
    </source>
</evidence>
<evidence type="ECO:0000256" key="3">
    <source>
        <dbReference type="ARBA" id="ARBA00022840"/>
    </source>
</evidence>
<keyword evidence="3" id="KW-0067">ATP-binding</keyword>
<evidence type="ECO:0000313" key="7">
    <source>
        <dbReference type="Proteomes" id="UP000583387"/>
    </source>
</evidence>
<feature type="compositionally biased region" description="Basic and acidic residues" evidence="4">
    <location>
        <begin position="225"/>
        <end position="253"/>
    </location>
</feature>
<dbReference type="InterPro" id="IPR050611">
    <property type="entry name" value="ABCF"/>
</dbReference>
<dbReference type="RefSeq" id="WP_187670524.1">
    <property type="nucleotide sequence ID" value="NZ_CAJFCI010000030.1"/>
</dbReference>
<dbReference type="Pfam" id="PF00005">
    <property type="entry name" value="ABC_tran"/>
    <property type="match status" value="2"/>
</dbReference>
<dbReference type="PROSITE" id="PS50893">
    <property type="entry name" value="ABC_TRANSPORTER_2"/>
    <property type="match status" value="1"/>
</dbReference>
<dbReference type="SMART" id="SM00382">
    <property type="entry name" value="AAA"/>
    <property type="match status" value="2"/>
</dbReference>
<dbReference type="SUPFAM" id="SSF52540">
    <property type="entry name" value="P-loop containing nucleoside triphosphate hydrolases"/>
    <property type="match status" value="2"/>
</dbReference>
<keyword evidence="2" id="KW-0547">Nucleotide-binding</keyword>
<evidence type="ECO:0000256" key="2">
    <source>
        <dbReference type="ARBA" id="ARBA00022741"/>
    </source>
</evidence>
<evidence type="ECO:0000259" key="5">
    <source>
        <dbReference type="PROSITE" id="PS50893"/>
    </source>
</evidence>
<feature type="domain" description="ABC transporter" evidence="5">
    <location>
        <begin position="7"/>
        <end position="237"/>
    </location>
</feature>